<keyword evidence="3" id="KW-1185">Reference proteome</keyword>
<name>A0A843XUJ5_COLES</name>
<comment type="caution">
    <text evidence="2">The sequence shown here is derived from an EMBL/GenBank/DDBJ whole genome shotgun (WGS) entry which is preliminary data.</text>
</comment>
<evidence type="ECO:0000256" key="1">
    <source>
        <dbReference type="SAM" id="MobiDB-lite"/>
    </source>
</evidence>
<dbReference type="EMBL" id="NMUH01013052">
    <property type="protein sequence ID" value="MQM22495.1"/>
    <property type="molecule type" value="Genomic_DNA"/>
</dbReference>
<gene>
    <name evidence="2" type="ORF">Taro_055548</name>
</gene>
<protein>
    <submittedName>
        <fullName evidence="2">Uncharacterized protein</fullName>
    </submittedName>
</protein>
<accession>A0A843XUJ5</accession>
<reference evidence="2" key="1">
    <citation type="submission" date="2017-07" db="EMBL/GenBank/DDBJ databases">
        <title>Taro Niue Genome Assembly and Annotation.</title>
        <authorList>
            <person name="Atibalentja N."/>
            <person name="Keating K."/>
            <person name="Fields C.J."/>
        </authorList>
    </citation>
    <scope>NUCLEOTIDE SEQUENCE</scope>
    <source>
        <strain evidence="2">Niue_2</strain>
        <tissue evidence="2">Leaf</tissue>
    </source>
</reference>
<feature type="non-terminal residue" evidence="2">
    <location>
        <position position="241"/>
    </location>
</feature>
<feature type="region of interest" description="Disordered" evidence="1">
    <location>
        <begin position="21"/>
        <end position="46"/>
    </location>
</feature>
<evidence type="ECO:0000313" key="2">
    <source>
        <dbReference type="EMBL" id="MQM22495.1"/>
    </source>
</evidence>
<proteinExistence type="predicted"/>
<dbReference type="AlphaFoldDB" id="A0A843XUJ5"/>
<organism evidence="2 3">
    <name type="scientific">Colocasia esculenta</name>
    <name type="common">Wild taro</name>
    <name type="synonym">Arum esculentum</name>
    <dbReference type="NCBI Taxonomy" id="4460"/>
    <lineage>
        <taxon>Eukaryota</taxon>
        <taxon>Viridiplantae</taxon>
        <taxon>Streptophyta</taxon>
        <taxon>Embryophyta</taxon>
        <taxon>Tracheophyta</taxon>
        <taxon>Spermatophyta</taxon>
        <taxon>Magnoliopsida</taxon>
        <taxon>Liliopsida</taxon>
        <taxon>Araceae</taxon>
        <taxon>Aroideae</taxon>
        <taxon>Colocasieae</taxon>
        <taxon>Colocasia</taxon>
    </lineage>
</organism>
<dbReference type="Proteomes" id="UP000652761">
    <property type="component" value="Unassembled WGS sequence"/>
</dbReference>
<sequence>VYLFLALKSGHFFLSSPKTPFLRPQRNPTKPTSLRGKPDGCEDPWPARRSTPAVPLHCGEEQPAGHRRHPVSVALACGRRIISSAATPPPFFLLPLLLSLASLLHLPRLSQPLSLISSVFVVLVLEAIQEDLAALSLVVLHRIPVAAGAAVLIWSVAPSSPPGKETNEEFVFHHKSKSEESGKGMWGPSPLSNPHQAKKVKNIEDIYTNTFKQSKLNSDIVQSYMERVCSCCCHYCLFFLI</sequence>
<evidence type="ECO:0000313" key="3">
    <source>
        <dbReference type="Proteomes" id="UP000652761"/>
    </source>
</evidence>